<evidence type="ECO:0000256" key="3">
    <source>
        <dbReference type="SAM" id="Phobius"/>
    </source>
</evidence>
<keyword evidence="3" id="KW-0472">Membrane</keyword>
<keyword evidence="3" id="KW-1133">Transmembrane helix</keyword>
<reference evidence="6 7" key="1">
    <citation type="journal article" date="2014" name="Nat. Genet.">
        <title>Genome and transcriptome of the porcine whipworm Trichuris suis.</title>
        <authorList>
            <person name="Jex A.R."/>
            <person name="Nejsum P."/>
            <person name="Schwarz E.M."/>
            <person name="Hu L."/>
            <person name="Young N.D."/>
            <person name="Hall R.S."/>
            <person name="Korhonen P.K."/>
            <person name="Liao S."/>
            <person name="Thamsborg S."/>
            <person name="Xia J."/>
            <person name="Xu P."/>
            <person name="Wang S."/>
            <person name="Scheerlinck J.P."/>
            <person name="Hofmann A."/>
            <person name="Sternberg P.W."/>
            <person name="Wang J."/>
            <person name="Gasser R.B."/>
        </authorList>
    </citation>
    <scope>NUCLEOTIDE SEQUENCE [LARGE SCALE GENOMIC DNA]</scope>
    <source>
        <strain evidence="6">DCEP-RM93F</strain>
        <strain evidence="5">DCEP-RM93M</strain>
    </source>
</reference>
<dbReference type="AlphaFoldDB" id="A0A085MU80"/>
<accession>A0A085MU80</accession>
<keyword evidence="7" id="KW-1185">Reference proteome</keyword>
<evidence type="ECO:0000256" key="2">
    <source>
        <dbReference type="SAM" id="MobiDB-lite"/>
    </source>
</evidence>
<dbReference type="EMBL" id="KL363212">
    <property type="protein sequence ID" value="KFD53933.1"/>
    <property type="molecule type" value="Genomic_DNA"/>
</dbReference>
<dbReference type="Gene3D" id="2.10.25.10">
    <property type="entry name" value="Laminin"/>
    <property type="match status" value="1"/>
</dbReference>
<dbReference type="Proteomes" id="UP000030758">
    <property type="component" value="Unassembled WGS sequence"/>
</dbReference>
<dbReference type="InterPro" id="IPR000742">
    <property type="entry name" value="EGF"/>
</dbReference>
<evidence type="ECO:0000313" key="7">
    <source>
        <dbReference type="Proteomes" id="UP000030764"/>
    </source>
</evidence>
<organism evidence="6">
    <name type="scientific">Trichuris suis</name>
    <name type="common">pig whipworm</name>
    <dbReference type="NCBI Taxonomy" id="68888"/>
    <lineage>
        <taxon>Eukaryota</taxon>
        <taxon>Metazoa</taxon>
        <taxon>Ecdysozoa</taxon>
        <taxon>Nematoda</taxon>
        <taxon>Enoplea</taxon>
        <taxon>Dorylaimia</taxon>
        <taxon>Trichinellida</taxon>
        <taxon>Trichuridae</taxon>
        <taxon>Trichuris</taxon>
    </lineage>
</organism>
<sequence length="239" mass="26431">MDYFIRLIMMAPKCLNGGERTMKGKCRCPKYFSGDDCGVVQCINGGSLSAVNKTVCICSDSHYRGSHCEIVQCENGGIENGYGGCDCLTNWYTGKFCQFYSSSWSILFGCLGLLLLLALVYIACRWYCSFFNNHNNRSRCDRVTALSIRPEDTSSTFRGVDVSGSIPPLFFRTGKPFGRSRTPNTERNYPPASAKSYAPESPPPTYEEVTRMSLLLEHRGATSSTSPHCPAPSGLQCHQ</sequence>
<proteinExistence type="predicted"/>
<keyword evidence="1" id="KW-0245">EGF-like domain</keyword>
<keyword evidence="3" id="KW-0812">Transmembrane</keyword>
<evidence type="ECO:0000256" key="1">
    <source>
        <dbReference type="PROSITE-ProRule" id="PRU00076"/>
    </source>
</evidence>
<dbReference type="Proteomes" id="UP000030764">
    <property type="component" value="Unassembled WGS sequence"/>
</dbReference>
<evidence type="ECO:0000259" key="4">
    <source>
        <dbReference type="PROSITE" id="PS50026"/>
    </source>
</evidence>
<feature type="transmembrane region" description="Helical" evidence="3">
    <location>
        <begin position="104"/>
        <end position="123"/>
    </location>
</feature>
<name>A0A085MU80_9BILA</name>
<dbReference type="EMBL" id="KL367649">
    <property type="protein sequence ID" value="KFD60776.1"/>
    <property type="molecule type" value="Genomic_DNA"/>
</dbReference>
<dbReference type="PROSITE" id="PS50026">
    <property type="entry name" value="EGF_3"/>
    <property type="match status" value="1"/>
</dbReference>
<comment type="caution">
    <text evidence="1">Lacks conserved residue(s) required for the propagation of feature annotation.</text>
</comment>
<protein>
    <recommendedName>
        <fullName evidence="4">EGF-like domain-containing protein</fullName>
    </recommendedName>
</protein>
<feature type="region of interest" description="Disordered" evidence="2">
    <location>
        <begin position="220"/>
        <end position="239"/>
    </location>
</feature>
<evidence type="ECO:0000313" key="5">
    <source>
        <dbReference type="EMBL" id="KFD53933.1"/>
    </source>
</evidence>
<gene>
    <name evidence="5" type="ORF">M513_05200</name>
    <name evidence="6" type="ORF">M514_05200</name>
</gene>
<feature type="domain" description="EGF-like" evidence="4">
    <location>
        <begin position="33"/>
        <end position="69"/>
    </location>
</feature>
<evidence type="ECO:0000313" key="6">
    <source>
        <dbReference type="EMBL" id="KFD60776.1"/>
    </source>
</evidence>
<feature type="region of interest" description="Disordered" evidence="2">
    <location>
        <begin position="174"/>
        <end position="206"/>
    </location>
</feature>